<dbReference type="PROSITE" id="PS50112">
    <property type="entry name" value="PAS"/>
    <property type="match status" value="2"/>
</dbReference>
<dbReference type="PROSITE" id="PS50113">
    <property type="entry name" value="PAC"/>
    <property type="match status" value="1"/>
</dbReference>
<dbReference type="InterPro" id="IPR001633">
    <property type="entry name" value="EAL_dom"/>
</dbReference>
<dbReference type="PANTHER" id="PTHR44757">
    <property type="entry name" value="DIGUANYLATE CYCLASE DGCP"/>
    <property type="match status" value="1"/>
</dbReference>
<evidence type="ECO:0000259" key="2">
    <source>
        <dbReference type="PROSITE" id="PS50113"/>
    </source>
</evidence>
<dbReference type="CDD" id="cd01948">
    <property type="entry name" value="EAL"/>
    <property type="match status" value="1"/>
</dbReference>
<dbReference type="SMART" id="SM00052">
    <property type="entry name" value="EAL"/>
    <property type="match status" value="1"/>
</dbReference>
<dbReference type="CDD" id="cd00130">
    <property type="entry name" value="PAS"/>
    <property type="match status" value="2"/>
</dbReference>
<evidence type="ECO:0000313" key="6">
    <source>
        <dbReference type="Proteomes" id="UP001595803"/>
    </source>
</evidence>
<sequence length="688" mass="75368">MTAVAFDLTAALIVALDREGRIQRFNAACERLTGLREADIIGQVLWPLVLDGPEADRAIETYAAMTPGAPIGRYKNAWLPPHGERRYIAWDTTHLLRPDGELDLVVATGVDVTQERQIRLEREESEQRFRALFERSADGVVLIDPHDPVIPWRIVDCNAAFARMNGYGRDALIGHSLDLLHEDDLMAREGGRLLKWIRTQGDEAHGEGVHRRRDGTVFPVESSSSVFTLGEREYVLGIDRDVSERKRAEAQLHQLNARLAHDAHHDALTGLPNRTMLMERLGQELARAQRTGTQLAVMFVDLDDFKGVNDSLGHAVGDGLLQEVARRLTAVMRPSDVVARMGGDEFVILVPDLISEHHASRIARRVQEAILTPLFIGGLSVGVGCSVGISVCPQDGERTDDLLRQADMAMYAIKKRGKNAVRFFAADMDAAATERLRIETRLRAAILDDSLSLHYQPQVDALSGQLVGLEALARWTDADLGTVSPGEFIPVAEDTGLIVPLGAWVLDEACRQAAEWHLTVPIAVNVSPAQVSRADFAQTVQDTLQRHGLTPDRLKLELTERLTMRDPTLAAQHLASLHALGVPLSLDDFGAGQSAVASLMTLPLHEVKLDRSVLTGVTDDPDTWDGVSALLALARGVKLAVIVEGVETDAQLEALRTLGCRAVQGYRTGRPARPDEMVVHLRQGGTTP</sequence>
<dbReference type="Gene3D" id="3.30.70.270">
    <property type="match status" value="1"/>
</dbReference>
<dbReference type="NCBIfam" id="TIGR00229">
    <property type="entry name" value="sensory_box"/>
    <property type="match status" value="2"/>
</dbReference>
<organism evidence="5 6">
    <name type="scientific">Deinococcus rufus</name>
    <dbReference type="NCBI Taxonomy" id="2136097"/>
    <lineage>
        <taxon>Bacteria</taxon>
        <taxon>Thermotogati</taxon>
        <taxon>Deinococcota</taxon>
        <taxon>Deinococci</taxon>
        <taxon>Deinococcales</taxon>
        <taxon>Deinococcaceae</taxon>
        <taxon>Deinococcus</taxon>
    </lineage>
</organism>
<dbReference type="InterPro" id="IPR043128">
    <property type="entry name" value="Rev_trsase/Diguanyl_cyclase"/>
</dbReference>
<dbReference type="SMART" id="SM00086">
    <property type="entry name" value="PAC"/>
    <property type="match status" value="2"/>
</dbReference>
<protein>
    <submittedName>
        <fullName evidence="5">Bifunctional diguanylate cyclase/phosphodiesterase</fullName>
    </submittedName>
</protein>
<dbReference type="Pfam" id="PF08448">
    <property type="entry name" value="PAS_4"/>
    <property type="match status" value="1"/>
</dbReference>
<dbReference type="Pfam" id="PF13426">
    <property type="entry name" value="PAS_9"/>
    <property type="match status" value="1"/>
</dbReference>
<dbReference type="SMART" id="SM00091">
    <property type="entry name" value="PAS"/>
    <property type="match status" value="2"/>
</dbReference>
<reference evidence="6" key="1">
    <citation type="journal article" date="2019" name="Int. J. Syst. Evol. Microbiol.">
        <title>The Global Catalogue of Microorganisms (GCM) 10K type strain sequencing project: providing services to taxonomists for standard genome sequencing and annotation.</title>
        <authorList>
            <consortium name="The Broad Institute Genomics Platform"/>
            <consortium name="The Broad Institute Genome Sequencing Center for Infectious Disease"/>
            <person name="Wu L."/>
            <person name="Ma J."/>
        </authorList>
    </citation>
    <scope>NUCLEOTIDE SEQUENCE [LARGE SCALE GENOMIC DNA]</scope>
    <source>
        <strain evidence="6">CCTCC AB 2017081</strain>
    </source>
</reference>
<dbReference type="SMART" id="SM00267">
    <property type="entry name" value="GGDEF"/>
    <property type="match status" value="1"/>
</dbReference>
<dbReference type="Pfam" id="PF00990">
    <property type="entry name" value="GGDEF"/>
    <property type="match status" value="1"/>
</dbReference>
<dbReference type="Pfam" id="PF00563">
    <property type="entry name" value="EAL"/>
    <property type="match status" value="1"/>
</dbReference>
<feature type="domain" description="PAS" evidence="1">
    <location>
        <begin position="125"/>
        <end position="184"/>
    </location>
</feature>
<dbReference type="EMBL" id="JBHRZG010000024">
    <property type="protein sequence ID" value="MFC3834402.1"/>
    <property type="molecule type" value="Genomic_DNA"/>
</dbReference>
<dbReference type="SUPFAM" id="SSF141868">
    <property type="entry name" value="EAL domain-like"/>
    <property type="match status" value="1"/>
</dbReference>
<evidence type="ECO:0000259" key="1">
    <source>
        <dbReference type="PROSITE" id="PS50112"/>
    </source>
</evidence>
<accession>A0ABV7ZAH5</accession>
<dbReference type="RefSeq" id="WP_380102989.1">
    <property type="nucleotide sequence ID" value="NZ_JBHRZG010000024.1"/>
</dbReference>
<dbReference type="InterPro" id="IPR035965">
    <property type="entry name" value="PAS-like_dom_sf"/>
</dbReference>
<dbReference type="CDD" id="cd01949">
    <property type="entry name" value="GGDEF"/>
    <property type="match status" value="1"/>
</dbReference>
<comment type="caution">
    <text evidence="5">The sequence shown here is derived from an EMBL/GenBank/DDBJ whole genome shotgun (WGS) entry which is preliminary data.</text>
</comment>
<dbReference type="InterPro" id="IPR000700">
    <property type="entry name" value="PAS-assoc_C"/>
</dbReference>
<name>A0ABV7ZAH5_9DEIO</name>
<feature type="domain" description="EAL" evidence="3">
    <location>
        <begin position="435"/>
        <end position="685"/>
    </location>
</feature>
<evidence type="ECO:0000313" key="5">
    <source>
        <dbReference type="EMBL" id="MFC3834402.1"/>
    </source>
</evidence>
<dbReference type="NCBIfam" id="TIGR00254">
    <property type="entry name" value="GGDEF"/>
    <property type="match status" value="1"/>
</dbReference>
<dbReference type="Gene3D" id="3.20.20.450">
    <property type="entry name" value="EAL domain"/>
    <property type="match status" value="1"/>
</dbReference>
<dbReference type="SUPFAM" id="SSF55785">
    <property type="entry name" value="PYP-like sensor domain (PAS domain)"/>
    <property type="match status" value="2"/>
</dbReference>
<dbReference type="PROSITE" id="PS50883">
    <property type="entry name" value="EAL"/>
    <property type="match status" value="1"/>
</dbReference>
<dbReference type="PANTHER" id="PTHR44757:SF2">
    <property type="entry name" value="BIOFILM ARCHITECTURE MAINTENANCE PROTEIN MBAA"/>
    <property type="match status" value="1"/>
</dbReference>
<dbReference type="InterPro" id="IPR052155">
    <property type="entry name" value="Biofilm_reg_signaling"/>
</dbReference>
<dbReference type="InterPro" id="IPR000160">
    <property type="entry name" value="GGDEF_dom"/>
</dbReference>
<dbReference type="InterPro" id="IPR000014">
    <property type="entry name" value="PAS"/>
</dbReference>
<dbReference type="Proteomes" id="UP001595803">
    <property type="component" value="Unassembled WGS sequence"/>
</dbReference>
<evidence type="ECO:0000259" key="3">
    <source>
        <dbReference type="PROSITE" id="PS50883"/>
    </source>
</evidence>
<dbReference type="InterPro" id="IPR029787">
    <property type="entry name" value="Nucleotide_cyclase"/>
</dbReference>
<dbReference type="PROSITE" id="PS50887">
    <property type="entry name" value="GGDEF"/>
    <property type="match status" value="1"/>
</dbReference>
<gene>
    <name evidence="5" type="ORF">ACFOSB_16230</name>
</gene>
<feature type="domain" description="PAC" evidence="2">
    <location>
        <begin position="204"/>
        <end position="254"/>
    </location>
</feature>
<evidence type="ECO:0000259" key="4">
    <source>
        <dbReference type="PROSITE" id="PS50887"/>
    </source>
</evidence>
<feature type="domain" description="GGDEF" evidence="4">
    <location>
        <begin position="293"/>
        <end position="426"/>
    </location>
</feature>
<dbReference type="InterPro" id="IPR001610">
    <property type="entry name" value="PAC"/>
</dbReference>
<feature type="domain" description="PAS" evidence="1">
    <location>
        <begin position="1"/>
        <end position="43"/>
    </location>
</feature>
<dbReference type="Gene3D" id="3.30.450.20">
    <property type="entry name" value="PAS domain"/>
    <property type="match status" value="2"/>
</dbReference>
<dbReference type="InterPro" id="IPR013656">
    <property type="entry name" value="PAS_4"/>
</dbReference>
<proteinExistence type="predicted"/>
<keyword evidence="6" id="KW-1185">Reference proteome</keyword>
<dbReference type="SUPFAM" id="SSF55073">
    <property type="entry name" value="Nucleotide cyclase"/>
    <property type="match status" value="1"/>
</dbReference>
<dbReference type="InterPro" id="IPR035919">
    <property type="entry name" value="EAL_sf"/>
</dbReference>